<organism evidence="2 3">
    <name type="scientific">Aurantimonas aggregata</name>
    <dbReference type="NCBI Taxonomy" id="2047720"/>
    <lineage>
        <taxon>Bacteria</taxon>
        <taxon>Pseudomonadati</taxon>
        <taxon>Pseudomonadota</taxon>
        <taxon>Alphaproteobacteria</taxon>
        <taxon>Hyphomicrobiales</taxon>
        <taxon>Aurantimonadaceae</taxon>
        <taxon>Aurantimonas</taxon>
    </lineage>
</organism>
<dbReference type="AlphaFoldDB" id="A0A6L9MDZ4"/>
<keyword evidence="3" id="KW-1185">Reference proteome</keyword>
<proteinExistence type="predicted"/>
<feature type="compositionally biased region" description="Basic and acidic residues" evidence="1">
    <location>
        <begin position="125"/>
        <end position="143"/>
    </location>
</feature>
<accession>A0A6L9MDZ4</accession>
<protein>
    <recommendedName>
        <fullName evidence="4">Lipoprotein</fullName>
    </recommendedName>
</protein>
<gene>
    <name evidence="2" type="ORF">GTW51_04125</name>
</gene>
<sequence>MSARSTLFAALVAATALSGCVESGGGYYDDGYRGPVYNDGYRGPAYGDRYRGPVVVDRARPGPRRDYYRDRREDRRETYRRERRDDRDDRRRDRPVEVDRPRPVEQPPRVERRRAPNTGLAACDLSDRDCRISRSRDGRDPRS</sequence>
<evidence type="ECO:0000313" key="2">
    <source>
        <dbReference type="EMBL" id="NDV85886.1"/>
    </source>
</evidence>
<comment type="caution">
    <text evidence="2">The sequence shown here is derived from an EMBL/GenBank/DDBJ whole genome shotgun (WGS) entry which is preliminary data.</text>
</comment>
<feature type="compositionally biased region" description="Basic and acidic residues" evidence="1">
    <location>
        <begin position="57"/>
        <end position="114"/>
    </location>
</feature>
<evidence type="ECO:0008006" key="4">
    <source>
        <dbReference type="Google" id="ProtNLM"/>
    </source>
</evidence>
<reference evidence="2 3" key="1">
    <citation type="submission" date="2020-01" db="EMBL/GenBank/DDBJ databases">
        <title>Genomes of bacteria type strains.</title>
        <authorList>
            <person name="Chen J."/>
            <person name="Zhu S."/>
            <person name="Chen J."/>
        </authorList>
    </citation>
    <scope>NUCLEOTIDE SEQUENCE [LARGE SCALE GENOMIC DNA]</scope>
    <source>
        <strain evidence="2 3">KCTC 52919</strain>
    </source>
</reference>
<name>A0A6L9MDZ4_9HYPH</name>
<feature type="region of interest" description="Disordered" evidence="1">
    <location>
        <begin position="23"/>
        <end position="143"/>
    </location>
</feature>
<dbReference type="Proteomes" id="UP000476332">
    <property type="component" value="Unassembled WGS sequence"/>
</dbReference>
<dbReference type="PROSITE" id="PS51257">
    <property type="entry name" value="PROKAR_LIPOPROTEIN"/>
    <property type="match status" value="1"/>
</dbReference>
<evidence type="ECO:0000256" key="1">
    <source>
        <dbReference type="SAM" id="MobiDB-lite"/>
    </source>
</evidence>
<dbReference type="EMBL" id="JAAAMJ010000001">
    <property type="protein sequence ID" value="NDV85886.1"/>
    <property type="molecule type" value="Genomic_DNA"/>
</dbReference>
<dbReference type="RefSeq" id="WP_163041843.1">
    <property type="nucleotide sequence ID" value="NZ_JAAAMJ010000001.1"/>
</dbReference>
<evidence type="ECO:0000313" key="3">
    <source>
        <dbReference type="Proteomes" id="UP000476332"/>
    </source>
</evidence>